<name>A0A7W9YG94_9ACTN</name>
<accession>A0A7W9YG94</accession>
<dbReference type="SUPFAM" id="SSF54427">
    <property type="entry name" value="NTF2-like"/>
    <property type="match status" value="1"/>
</dbReference>
<dbReference type="Proteomes" id="UP000546642">
    <property type="component" value="Unassembled WGS sequence"/>
</dbReference>
<dbReference type="AlphaFoldDB" id="A0A7W9YG94"/>
<organism evidence="1 2">
    <name type="scientific">Nocardiopsis mwathae</name>
    <dbReference type="NCBI Taxonomy" id="1472723"/>
    <lineage>
        <taxon>Bacteria</taxon>
        <taxon>Bacillati</taxon>
        <taxon>Actinomycetota</taxon>
        <taxon>Actinomycetes</taxon>
        <taxon>Streptosporangiales</taxon>
        <taxon>Nocardiopsidaceae</taxon>
        <taxon>Nocardiopsis</taxon>
    </lineage>
</organism>
<comment type="caution">
    <text evidence="1">The sequence shown here is derived from an EMBL/GenBank/DDBJ whole genome shotgun (WGS) entry which is preliminary data.</text>
</comment>
<protein>
    <recommendedName>
        <fullName evidence="3">Nuclear transport factor 2 family protein</fullName>
    </recommendedName>
</protein>
<evidence type="ECO:0000313" key="2">
    <source>
        <dbReference type="Proteomes" id="UP000546642"/>
    </source>
</evidence>
<evidence type="ECO:0008006" key="3">
    <source>
        <dbReference type="Google" id="ProtNLM"/>
    </source>
</evidence>
<sequence>MTFSTGAHGITTGYTPTEEDLRSLGSWFARYDERADAGEAEGMVDMGMFPMNLVSDDSAGNGVAAQWSREQYLRMLTHQVPEEGTDLTTESVRTPVFLSPQLAVVFTEATMTVNGETMKMHYADVLVKSDGDWAYQTMVQGGWGDAMKG</sequence>
<proteinExistence type="predicted"/>
<dbReference type="InterPro" id="IPR032710">
    <property type="entry name" value="NTF2-like_dom_sf"/>
</dbReference>
<dbReference type="RefSeq" id="WP_184074793.1">
    <property type="nucleotide sequence ID" value="NZ_JACHDS010000001.1"/>
</dbReference>
<dbReference type="EMBL" id="JACHDS010000001">
    <property type="protein sequence ID" value="MBB6171539.1"/>
    <property type="molecule type" value="Genomic_DNA"/>
</dbReference>
<keyword evidence="2" id="KW-1185">Reference proteome</keyword>
<reference evidence="1 2" key="1">
    <citation type="submission" date="2020-08" db="EMBL/GenBank/DDBJ databases">
        <title>Sequencing the genomes of 1000 actinobacteria strains.</title>
        <authorList>
            <person name="Klenk H.-P."/>
        </authorList>
    </citation>
    <scope>NUCLEOTIDE SEQUENCE [LARGE SCALE GENOMIC DNA]</scope>
    <source>
        <strain evidence="1 2">DSM 46659</strain>
    </source>
</reference>
<gene>
    <name evidence="1" type="ORF">HNR23_001599</name>
</gene>
<evidence type="ECO:0000313" key="1">
    <source>
        <dbReference type="EMBL" id="MBB6171539.1"/>
    </source>
</evidence>